<evidence type="ECO:0000313" key="2">
    <source>
        <dbReference type="EMBL" id="OAJ68403.1"/>
    </source>
</evidence>
<accession>A0A1B6VMG3</accession>
<protein>
    <submittedName>
        <fullName evidence="2">Glutathione s-transferase</fullName>
    </submittedName>
</protein>
<dbReference type="RefSeq" id="WP_064273949.1">
    <property type="nucleotide sequence ID" value="NZ_LUTU01000005.1"/>
</dbReference>
<comment type="caution">
    <text evidence="2">The sequence shown here is derived from an EMBL/GenBank/DDBJ whole genome shotgun (WGS) entry which is preliminary data.</text>
</comment>
<dbReference type="AlphaFoldDB" id="A0A1B6VMG3"/>
<evidence type="ECO:0000259" key="1">
    <source>
        <dbReference type="PROSITE" id="PS50405"/>
    </source>
</evidence>
<dbReference type="PANTHER" id="PTHR44051:SF8">
    <property type="entry name" value="GLUTATHIONE S-TRANSFERASE GSTA"/>
    <property type="match status" value="1"/>
</dbReference>
<dbReference type="OrthoDB" id="9795329at2"/>
<dbReference type="EMBL" id="LUTU01000005">
    <property type="protein sequence ID" value="OAJ68403.1"/>
    <property type="molecule type" value="Genomic_DNA"/>
</dbReference>
<reference evidence="2 3" key="1">
    <citation type="submission" date="2016-03" db="EMBL/GenBank/DDBJ databases">
        <title>Draft genome sequence of Gluconobacter cerinus strain CECT 9110.</title>
        <authorList>
            <person name="Sainz F."/>
            <person name="Mas A."/>
            <person name="Torija M.J."/>
        </authorList>
    </citation>
    <scope>NUCLEOTIDE SEQUENCE [LARGE SCALE GENOMIC DNA]</scope>
    <source>
        <strain evidence="2 3">CECT 9110</strain>
    </source>
</reference>
<evidence type="ECO:0000313" key="3">
    <source>
        <dbReference type="Proteomes" id="UP000077786"/>
    </source>
</evidence>
<sequence>MKLIGKLDSPYVRRVAISLTLMDIPFEHLSLSVFRDKAAFAAINPLLKAPTFVTQDGTVLMESTLILDHFEHGLPSEKRLMPEDPNERTRALYILGLALTAADKSVQLVYETKLRPEESQYEPWVERVTAQARTAFAALEKSYALRESNWLSGTLSQADITTAIAWTFAQNEIPDVLDAEAHPALIRLAAETEKLPAFQKWQPE</sequence>
<name>A0A1B6VMG3_9PROT</name>
<dbReference type="SUPFAM" id="SSF47616">
    <property type="entry name" value="GST C-terminal domain-like"/>
    <property type="match status" value="1"/>
</dbReference>
<dbReference type="CDD" id="cd00570">
    <property type="entry name" value="GST_N_family"/>
    <property type="match status" value="1"/>
</dbReference>
<organism evidence="2 3">
    <name type="scientific">Gluconobacter cerinus</name>
    <dbReference type="NCBI Taxonomy" id="38307"/>
    <lineage>
        <taxon>Bacteria</taxon>
        <taxon>Pseudomonadati</taxon>
        <taxon>Pseudomonadota</taxon>
        <taxon>Alphaproteobacteria</taxon>
        <taxon>Acetobacterales</taxon>
        <taxon>Acetobacteraceae</taxon>
        <taxon>Gluconobacter</taxon>
    </lineage>
</organism>
<dbReference type="InterPro" id="IPR004045">
    <property type="entry name" value="Glutathione_S-Trfase_N"/>
</dbReference>
<dbReference type="GO" id="GO:0016740">
    <property type="term" value="F:transferase activity"/>
    <property type="evidence" value="ECO:0007669"/>
    <property type="project" value="UniProtKB-KW"/>
</dbReference>
<keyword evidence="2" id="KW-0808">Transferase</keyword>
<dbReference type="Gene3D" id="3.40.30.10">
    <property type="entry name" value="Glutaredoxin"/>
    <property type="match status" value="1"/>
</dbReference>
<dbReference type="PROSITE" id="PS50405">
    <property type="entry name" value="GST_CTER"/>
    <property type="match status" value="1"/>
</dbReference>
<dbReference type="PANTHER" id="PTHR44051">
    <property type="entry name" value="GLUTATHIONE S-TRANSFERASE-RELATED"/>
    <property type="match status" value="1"/>
</dbReference>
<dbReference type="PATRIC" id="fig|38307.3.peg.1145"/>
<dbReference type="Proteomes" id="UP000077786">
    <property type="component" value="Unassembled WGS sequence"/>
</dbReference>
<gene>
    <name evidence="2" type="ORF">A0123_01109</name>
</gene>
<dbReference type="Gene3D" id="1.20.1050.10">
    <property type="match status" value="1"/>
</dbReference>
<dbReference type="Pfam" id="PF13417">
    <property type="entry name" value="GST_N_3"/>
    <property type="match status" value="1"/>
</dbReference>
<dbReference type="InterPro" id="IPR036282">
    <property type="entry name" value="Glutathione-S-Trfase_C_sf"/>
</dbReference>
<proteinExistence type="predicted"/>
<dbReference type="InterPro" id="IPR036249">
    <property type="entry name" value="Thioredoxin-like_sf"/>
</dbReference>
<dbReference type="CDD" id="cd03205">
    <property type="entry name" value="GST_C_6"/>
    <property type="match status" value="1"/>
</dbReference>
<dbReference type="InterPro" id="IPR010987">
    <property type="entry name" value="Glutathione-S-Trfase_C-like"/>
</dbReference>
<dbReference type="SUPFAM" id="SSF52833">
    <property type="entry name" value="Thioredoxin-like"/>
    <property type="match status" value="1"/>
</dbReference>
<feature type="domain" description="GST C-terminal" evidence="1">
    <location>
        <begin position="84"/>
        <end position="204"/>
    </location>
</feature>